<name>A0A255IR66_9FIRM</name>
<dbReference type="RefSeq" id="WP_094376561.1">
    <property type="nucleotide sequence ID" value="NZ_NOKA02000016.1"/>
</dbReference>
<dbReference type="Proteomes" id="UP000216411">
    <property type="component" value="Unassembled WGS sequence"/>
</dbReference>
<gene>
    <name evidence="1" type="ORF">CG710_009775</name>
</gene>
<protein>
    <recommendedName>
        <fullName evidence="3">GRAM domain-containing protein</fullName>
    </recommendedName>
</protein>
<dbReference type="AlphaFoldDB" id="A0A255IR66"/>
<keyword evidence="2" id="KW-1185">Reference proteome</keyword>
<evidence type="ECO:0008006" key="3">
    <source>
        <dbReference type="Google" id="ProtNLM"/>
    </source>
</evidence>
<accession>A0A255IR66</accession>
<comment type="caution">
    <text evidence="1">The sequence shown here is derived from an EMBL/GenBank/DDBJ whole genome shotgun (WGS) entry which is preliminary data.</text>
</comment>
<organism evidence="1 2">
    <name type="scientific">Lachnotalea glycerini</name>
    <dbReference type="NCBI Taxonomy" id="1763509"/>
    <lineage>
        <taxon>Bacteria</taxon>
        <taxon>Bacillati</taxon>
        <taxon>Bacillota</taxon>
        <taxon>Clostridia</taxon>
        <taxon>Lachnospirales</taxon>
        <taxon>Lachnospiraceae</taxon>
        <taxon>Lachnotalea</taxon>
    </lineage>
</organism>
<sequence>MVTGRKDNIILKSQGTIERRSAWQIGHLYLTGNNLYFMQMNKCLFEIGLDRIIKICIIKKTWLLGCKVKQLCIDYHSVKGEQQIYLALAEPEKWVSIIKKTMALKLIERRGYNGAKPESPNDS</sequence>
<dbReference type="EMBL" id="NOKA02000016">
    <property type="protein sequence ID" value="RDY31399.1"/>
    <property type="molecule type" value="Genomic_DNA"/>
</dbReference>
<evidence type="ECO:0000313" key="2">
    <source>
        <dbReference type="Proteomes" id="UP000216411"/>
    </source>
</evidence>
<proteinExistence type="predicted"/>
<evidence type="ECO:0000313" key="1">
    <source>
        <dbReference type="EMBL" id="RDY31399.1"/>
    </source>
</evidence>
<dbReference type="OrthoDB" id="2083843at2"/>
<reference evidence="1 2" key="1">
    <citation type="journal article" date="2017" name="Genome Announc.">
        <title>Draft Genome Sequence of a Sporulating and Motile Strain of Lachnotalea glycerini Isolated from Water in Quebec City, Canada.</title>
        <authorList>
            <person name="Maheux A.F."/>
            <person name="Boudreau D.K."/>
            <person name="Berube E."/>
            <person name="Boissinot M."/>
            <person name="Raymond F."/>
            <person name="Brodeur S."/>
            <person name="Corbeil J."/>
            <person name="Isabel S."/>
            <person name="Omar R.F."/>
            <person name="Bergeron M.G."/>
        </authorList>
    </citation>
    <scope>NUCLEOTIDE SEQUENCE [LARGE SCALE GENOMIC DNA]</scope>
    <source>
        <strain evidence="1 2">CCRI-19302</strain>
    </source>
</reference>